<keyword evidence="1" id="KW-1133">Transmembrane helix</keyword>
<feature type="transmembrane region" description="Helical" evidence="1">
    <location>
        <begin position="246"/>
        <end position="276"/>
    </location>
</feature>
<keyword evidence="1" id="KW-0472">Membrane</keyword>
<evidence type="ECO:0008006" key="4">
    <source>
        <dbReference type="Google" id="ProtNLM"/>
    </source>
</evidence>
<accession>A0ABQ1PB36</accession>
<organism evidence="2 3">
    <name type="scientific">Tersicoccus solisilvae</name>
    <dbReference type="NCBI Taxonomy" id="1882339"/>
    <lineage>
        <taxon>Bacteria</taxon>
        <taxon>Bacillati</taxon>
        <taxon>Actinomycetota</taxon>
        <taxon>Actinomycetes</taxon>
        <taxon>Micrococcales</taxon>
        <taxon>Micrococcaceae</taxon>
        <taxon>Tersicoccus</taxon>
    </lineage>
</organism>
<evidence type="ECO:0000256" key="1">
    <source>
        <dbReference type="SAM" id="Phobius"/>
    </source>
</evidence>
<proteinExistence type="predicted"/>
<keyword evidence="1" id="KW-0812">Transmembrane</keyword>
<sequence length="286" mass="28679">MRTVLSALLGLAAVLLLLGGVTATAVQRTVVDPDGFVALTAPLASDDGMRDRLAGTVATEATNRFDLQGPAADAVGEAIDKVSTALTEDPAFPGAWETSMRRSHDRTMATLTDAARTDVLQVDIQPLVSLLVDKAAGSLGITAMASPVGDDPIVLDVGQSAQARAAAIVVQAAGYAPAALAGAAVAAVLALLLARRRTTTLAWLGIGVLAGTGLLALAGVLLRAAVAGGQRAPGLTEYLRYRVVDAASAAGVPWVVGLAIWGAVLLAAGAVGRLVVGRPGAGSAQR</sequence>
<dbReference type="RefSeq" id="WP_188667989.1">
    <property type="nucleotide sequence ID" value="NZ_BMJI01000009.1"/>
</dbReference>
<gene>
    <name evidence="2" type="ORF">GCM10011512_17740</name>
</gene>
<protein>
    <recommendedName>
        <fullName evidence="4">Integral membrane protein</fullName>
    </recommendedName>
</protein>
<reference evidence="3" key="1">
    <citation type="journal article" date="2019" name="Int. J. Syst. Evol. Microbiol.">
        <title>The Global Catalogue of Microorganisms (GCM) 10K type strain sequencing project: providing services to taxonomists for standard genome sequencing and annotation.</title>
        <authorList>
            <consortium name="The Broad Institute Genomics Platform"/>
            <consortium name="The Broad Institute Genome Sequencing Center for Infectious Disease"/>
            <person name="Wu L."/>
            <person name="Ma J."/>
        </authorList>
    </citation>
    <scope>NUCLEOTIDE SEQUENCE [LARGE SCALE GENOMIC DNA]</scope>
    <source>
        <strain evidence="3">CGMCC 1.15480</strain>
    </source>
</reference>
<comment type="caution">
    <text evidence="2">The sequence shown here is derived from an EMBL/GenBank/DDBJ whole genome shotgun (WGS) entry which is preliminary data.</text>
</comment>
<evidence type="ECO:0000313" key="3">
    <source>
        <dbReference type="Proteomes" id="UP000597761"/>
    </source>
</evidence>
<keyword evidence="3" id="KW-1185">Reference proteome</keyword>
<name>A0ABQ1PB36_9MICC</name>
<dbReference type="EMBL" id="BMJI01000009">
    <property type="protein sequence ID" value="GGC91150.1"/>
    <property type="molecule type" value="Genomic_DNA"/>
</dbReference>
<feature type="transmembrane region" description="Helical" evidence="1">
    <location>
        <begin position="201"/>
        <end position="226"/>
    </location>
</feature>
<dbReference type="Proteomes" id="UP000597761">
    <property type="component" value="Unassembled WGS sequence"/>
</dbReference>
<evidence type="ECO:0000313" key="2">
    <source>
        <dbReference type="EMBL" id="GGC91150.1"/>
    </source>
</evidence>
<feature type="transmembrane region" description="Helical" evidence="1">
    <location>
        <begin position="174"/>
        <end position="194"/>
    </location>
</feature>